<evidence type="ECO:0000313" key="2">
    <source>
        <dbReference type="Proteomes" id="UP001454086"/>
    </source>
</evidence>
<protein>
    <recommendedName>
        <fullName evidence="3">Phage protein</fullName>
    </recommendedName>
</protein>
<evidence type="ECO:0008006" key="3">
    <source>
        <dbReference type="Google" id="ProtNLM"/>
    </source>
</evidence>
<keyword evidence="2" id="KW-1185">Reference proteome</keyword>
<dbReference type="EMBL" id="JBBMFM010000012">
    <property type="protein sequence ID" value="MEQ2424374.1"/>
    <property type="molecule type" value="Genomic_DNA"/>
</dbReference>
<evidence type="ECO:0000313" key="1">
    <source>
        <dbReference type="EMBL" id="MEQ2424374.1"/>
    </source>
</evidence>
<proteinExistence type="predicted"/>
<gene>
    <name evidence="1" type="ORF">WMQ36_05255</name>
</gene>
<organism evidence="1 2">
    <name type="scientific">Enterocloster hominis</name>
    <name type="common">ex Hitch et al. 2024</name>
    <dbReference type="NCBI Taxonomy" id="1917870"/>
    <lineage>
        <taxon>Bacteria</taxon>
        <taxon>Bacillati</taxon>
        <taxon>Bacillota</taxon>
        <taxon>Clostridia</taxon>
        <taxon>Lachnospirales</taxon>
        <taxon>Lachnospiraceae</taxon>
        <taxon>Enterocloster</taxon>
    </lineage>
</organism>
<name>A0ABV1D1V6_9FIRM</name>
<dbReference type="RefSeq" id="WP_349117888.1">
    <property type="nucleotide sequence ID" value="NZ_JBBMFM010000012.1"/>
</dbReference>
<reference evidence="1 2" key="1">
    <citation type="submission" date="2024-03" db="EMBL/GenBank/DDBJ databases">
        <title>Human intestinal bacterial collection.</title>
        <authorList>
            <person name="Pauvert C."/>
            <person name="Hitch T.C.A."/>
            <person name="Clavel T."/>
        </authorList>
    </citation>
    <scope>NUCLEOTIDE SEQUENCE [LARGE SCALE GENOMIC DNA]</scope>
    <source>
        <strain evidence="1 2">CLA-SR-H021</strain>
    </source>
</reference>
<comment type="caution">
    <text evidence="1">The sequence shown here is derived from an EMBL/GenBank/DDBJ whole genome shotgun (WGS) entry which is preliminary data.</text>
</comment>
<accession>A0ABV1D1V6</accession>
<sequence length="128" mass="14109">MIRDAIRQAQRMHRKAVEATYDGTCRIYGMKPVKDPVTKVTRQEEVLVQDGIACHLSYSSTSPAAGSDTVTAVAQAIKLFLALELTIPPGCRIEVTQQGRTESYAQSGKVAVYPSHQEILLELWKGYA</sequence>
<dbReference type="Proteomes" id="UP001454086">
    <property type="component" value="Unassembled WGS sequence"/>
</dbReference>